<dbReference type="InterPro" id="IPR011050">
    <property type="entry name" value="Pectin_lyase_fold/virulence"/>
</dbReference>
<evidence type="ECO:0008006" key="3">
    <source>
        <dbReference type="Google" id="ProtNLM"/>
    </source>
</evidence>
<sequence length="529" mass="54702">MTLTTSLRFLIAGCLFGPVISPVSGQQRTQSATQYRAEQFAGVDLGAKIVAADAAMKAAGVAEGTISVNASGSVPSPISLSQGHSLRLNAPVTLNAVITLTGNNKVSCASGVLITVHAGFGFKSTGDNPSLQDCKFAGDGSADATALSTSNSSHIKMSNVQGKNIGIVHTMGGADLQVSHVSVTGAVYGVVFQGTNNVTAEDVACDGTANCVQWFNRDSNFNAGGPNSRAMVQSMGAGHYRLNNIRCHNVTACAWGSVGYDAVVSNSVAVNCADVCFDAEGSMDINFLNDTASGGKNGDGSVFFFSNNVSFTNPHFTAAGFLIKVYNSSLNPNLSSGLHVTGGLLDCGKSICTGFGGDAWTDLTIEGVEFRNATITAATQGGGSHLRNNHLLFNVEAGAPFSAVGLPTRIFGSLTEIESNRIEGVTQPAKSSGITVESSYFNATQTFQIRNNTITGFPIDIYTANDGANVGVGTDVVLDGNRTGSNTVIHVHPGANHDTYSETSRFTLSGGKWIKADLSQPGPAKASPR</sequence>
<dbReference type="KEGG" id="tsa:AciPR4_3108"/>
<dbReference type="OrthoDB" id="9819259at2"/>
<dbReference type="Proteomes" id="UP000006844">
    <property type="component" value="Chromosome"/>
</dbReference>
<dbReference type="SUPFAM" id="SSF51126">
    <property type="entry name" value="Pectin lyase-like"/>
    <property type="match status" value="1"/>
</dbReference>
<dbReference type="RefSeq" id="WP_013569597.1">
    <property type="nucleotide sequence ID" value="NC_014963.1"/>
</dbReference>
<protein>
    <recommendedName>
        <fullName evidence="3">Right handed beta helix domain-containing protein</fullName>
    </recommendedName>
</protein>
<accession>E8V6R4</accession>
<gene>
    <name evidence="1" type="ordered locus">AciPR4_3108</name>
</gene>
<proteinExistence type="predicted"/>
<evidence type="ECO:0000313" key="2">
    <source>
        <dbReference type="Proteomes" id="UP000006844"/>
    </source>
</evidence>
<dbReference type="EMBL" id="CP002467">
    <property type="protein sequence ID" value="ADV83866.1"/>
    <property type="molecule type" value="Genomic_DNA"/>
</dbReference>
<reference evidence="1 2" key="1">
    <citation type="journal article" date="2012" name="Stand. Genomic Sci.">
        <title>Complete genome sequence of Terriglobus saanensis type strain SP1PR4(T), an Acidobacteria from tundra soil.</title>
        <authorList>
            <person name="Rawat S.R."/>
            <person name="Mannisto M.K."/>
            <person name="Starovoytov V."/>
            <person name="Goodwin L."/>
            <person name="Nolan M."/>
            <person name="Hauser L."/>
            <person name="Land M."/>
            <person name="Davenport K.W."/>
            <person name="Woyke T."/>
            <person name="Haggblom M.M."/>
        </authorList>
    </citation>
    <scope>NUCLEOTIDE SEQUENCE</scope>
    <source>
        <strain evidence="2">ATCC BAA-1853 / DSM 23119 / SP1PR4</strain>
    </source>
</reference>
<organism evidence="1 2">
    <name type="scientific">Terriglobus saanensis (strain ATCC BAA-1853 / DSM 23119 / SP1PR4)</name>
    <dbReference type="NCBI Taxonomy" id="401053"/>
    <lineage>
        <taxon>Bacteria</taxon>
        <taxon>Pseudomonadati</taxon>
        <taxon>Acidobacteriota</taxon>
        <taxon>Terriglobia</taxon>
        <taxon>Terriglobales</taxon>
        <taxon>Acidobacteriaceae</taxon>
        <taxon>Terriglobus</taxon>
    </lineage>
</organism>
<name>E8V6R4_TERSS</name>
<dbReference type="HOGENOM" id="CLU_521684_0_0_0"/>
<evidence type="ECO:0000313" key="1">
    <source>
        <dbReference type="EMBL" id="ADV83866.1"/>
    </source>
</evidence>
<keyword evidence="2" id="KW-1185">Reference proteome</keyword>
<dbReference type="AlphaFoldDB" id="E8V6R4"/>